<dbReference type="Proteomes" id="UP000763641">
    <property type="component" value="Unassembled WGS sequence"/>
</dbReference>
<keyword evidence="4" id="KW-1185">Reference proteome</keyword>
<comment type="caution">
    <text evidence="3">The sequence shown here is derived from an EMBL/GenBank/DDBJ whole genome shotgun (WGS) entry which is preliminary data.</text>
</comment>
<organism evidence="3 4">
    <name type="scientific">Sphingomonas longa</name>
    <dbReference type="NCBI Taxonomy" id="2778730"/>
    <lineage>
        <taxon>Bacteria</taxon>
        <taxon>Pseudomonadati</taxon>
        <taxon>Pseudomonadota</taxon>
        <taxon>Alphaproteobacteria</taxon>
        <taxon>Sphingomonadales</taxon>
        <taxon>Sphingomonadaceae</taxon>
        <taxon>Sphingomonas</taxon>
    </lineage>
</organism>
<evidence type="ECO:0000256" key="1">
    <source>
        <dbReference type="SAM" id="MobiDB-lite"/>
    </source>
</evidence>
<evidence type="ECO:0000256" key="2">
    <source>
        <dbReference type="SAM" id="SignalP"/>
    </source>
</evidence>
<accession>A0ABS2D2W8</accession>
<dbReference type="RefSeq" id="WP_204193993.1">
    <property type="nucleotide sequence ID" value="NZ_JAFEMC010000001.1"/>
</dbReference>
<name>A0ABS2D2W8_9SPHN</name>
<evidence type="ECO:0000313" key="3">
    <source>
        <dbReference type="EMBL" id="MBM6575261.1"/>
    </source>
</evidence>
<sequence>MTKMTIMIASAAALLVAASSGAQDAPASKETPSATPDPDKKVCRREQALGSFLSKNVCHTRREWATIDNENGVNAENALARRRTGVPGRN</sequence>
<gene>
    <name evidence="3" type="ORF">ILT43_02680</name>
</gene>
<keyword evidence="2" id="KW-0732">Signal</keyword>
<dbReference type="EMBL" id="JAFEMC010000001">
    <property type="protein sequence ID" value="MBM6575261.1"/>
    <property type="molecule type" value="Genomic_DNA"/>
</dbReference>
<feature type="region of interest" description="Disordered" evidence="1">
    <location>
        <begin position="19"/>
        <end position="41"/>
    </location>
</feature>
<feature type="signal peptide" evidence="2">
    <location>
        <begin position="1"/>
        <end position="22"/>
    </location>
</feature>
<feature type="chain" id="PRO_5046424361" evidence="2">
    <location>
        <begin position="23"/>
        <end position="90"/>
    </location>
</feature>
<evidence type="ECO:0000313" key="4">
    <source>
        <dbReference type="Proteomes" id="UP000763641"/>
    </source>
</evidence>
<protein>
    <submittedName>
        <fullName evidence="3">Uncharacterized protein</fullName>
    </submittedName>
</protein>
<reference evidence="3 4" key="1">
    <citation type="submission" date="2020-12" db="EMBL/GenBank/DDBJ databases">
        <title>Sphingomonas sp.</title>
        <authorList>
            <person name="Kim M.K."/>
        </authorList>
    </citation>
    <scope>NUCLEOTIDE SEQUENCE [LARGE SCALE GENOMIC DNA]</scope>
    <source>
        <strain evidence="3 4">BT552</strain>
    </source>
</reference>
<proteinExistence type="predicted"/>